<keyword evidence="2" id="KW-0812">Transmembrane</keyword>
<evidence type="ECO:0000256" key="1">
    <source>
        <dbReference type="SAM" id="MobiDB-lite"/>
    </source>
</evidence>
<dbReference type="RefSeq" id="WP_211041560.1">
    <property type="nucleotide sequence ID" value="NZ_JAELVF020000001.1"/>
</dbReference>
<organism evidence="3 4">
    <name type="scientific">Streptomyces tardus</name>
    <dbReference type="NCBI Taxonomy" id="2780544"/>
    <lineage>
        <taxon>Bacteria</taxon>
        <taxon>Bacillati</taxon>
        <taxon>Actinomycetota</taxon>
        <taxon>Actinomycetes</taxon>
        <taxon>Kitasatosporales</taxon>
        <taxon>Streptomycetaceae</taxon>
        <taxon>Streptomyces</taxon>
    </lineage>
</organism>
<dbReference type="AlphaFoldDB" id="A0A949JHA9"/>
<accession>A0A949JHA9</accession>
<keyword evidence="2" id="KW-1133">Transmembrane helix</keyword>
<feature type="transmembrane region" description="Helical" evidence="2">
    <location>
        <begin position="376"/>
        <end position="396"/>
    </location>
</feature>
<name>A0A949JHA9_9ACTN</name>
<feature type="transmembrane region" description="Helical" evidence="2">
    <location>
        <begin position="45"/>
        <end position="68"/>
    </location>
</feature>
<evidence type="ECO:0000313" key="4">
    <source>
        <dbReference type="Proteomes" id="UP000694501"/>
    </source>
</evidence>
<dbReference type="Gene3D" id="1.20.1250.20">
    <property type="entry name" value="MFS general substrate transporter like domains"/>
    <property type="match status" value="1"/>
</dbReference>
<dbReference type="PANTHER" id="PTHR23542:SF1">
    <property type="entry name" value="MAJOR FACILITATOR SUPERFAMILY (MFS) PROFILE DOMAIN-CONTAINING PROTEIN"/>
    <property type="match status" value="1"/>
</dbReference>
<feature type="compositionally biased region" description="Basic residues" evidence="1">
    <location>
        <begin position="399"/>
        <end position="412"/>
    </location>
</feature>
<feature type="transmembrane region" description="Helical" evidence="2">
    <location>
        <begin position="290"/>
        <end position="308"/>
    </location>
</feature>
<evidence type="ECO:0000313" key="3">
    <source>
        <dbReference type="EMBL" id="MBU7598888.1"/>
    </source>
</evidence>
<dbReference type="SUPFAM" id="SSF103473">
    <property type="entry name" value="MFS general substrate transporter"/>
    <property type="match status" value="1"/>
</dbReference>
<dbReference type="InterPro" id="IPR036259">
    <property type="entry name" value="MFS_trans_sf"/>
</dbReference>
<feature type="transmembrane region" description="Helical" evidence="2">
    <location>
        <begin position="89"/>
        <end position="109"/>
    </location>
</feature>
<gene>
    <name evidence="3" type="ORF">JGS22_015005</name>
</gene>
<feature type="transmembrane region" description="Helical" evidence="2">
    <location>
        <begin position="115"/>
        <end position="137"/>
    </location>
</feature>
<keyword evidence="2" id="KW-0472">Membrane</keyword>
<evidence type="ECO:0000256" key="2">
    <source>
        <dbReference type="SAM" id="Phobius"/>
    </source>
</evidence>
<sequence>MFSLTAPAPSPRITFRAVLSSPHVTRCLGGTLVGRLPNGMAPVAIVLWTVSADGDLAFAGLLAALYGLCSSLSQPAKGMLLDRLGQRAVHVPAGLLNSSLLVALPAGGLHNGTTAVLLVIAAGLCTPPLEAGLRALWPTLLADPRMRHAALALDTGSQGLLYIVGPLLAAALASVHSPQAALGATAVLGSVGTLIVASATPSRRWKATPVAVAAGFRRRLASVHLVGLFVALAGVGFAIGALNVLAVALAEQHQMSLLSGIVPAAYSSGSIVGGLLYGRRVWPGRPSRHLCLGAATFLLGWLPLVAAPGPHTTIVAVIVPGACLTVVVACSYVVAADLAPAGRTSEAYAWLILSIGVGQSAGAAITGHLADHPQATALPAAGAALAFTVLATVRPGRQAPRRGRHRRTRRSRGCCSRPTDR</sequence>
<dbReference type="Proteomes" id="UP000694501">
    <property type="component" value="Unassembled WGS sequence"/>
</dbReference>
<keyword evidence="4" id="KW-1185">Reference proteome</keyword>
<protein>
    <submittedName>
        <fullName evidence="3">MFS transporter</fullName>
    </submittedName>
</protein>
<feature type="transmembrane region" description="Helical" evidence="2">
    <location>
        <begin position="256"/>
        <end position="278"/>
    </location>
</feature>
<dbReference type="PANTHER" id="PTHR23542">
    <property type="match status" value="1"/>
</dbReference>
<feature type="transmembrane region" description="Helical" evidence="2">
    <location>
        <begin position="220"/>
        <end position="250"/>
    </location>
</feature>
<dbReference type="GO" id="GO:0022857">
    <property type="term" value="F:transmembrane transporter activity"/>
    <property type="evidence" value="ECO:0007669"/>
    <property type="project" value="InterPro"/>
</dbReference>
<feature type="transmembrane region" description="Helical" evidence="2">
    <location>
        <begin position="179"/>
        <end position="199"/>
    </location>
</feature>
<dbReference type="InterPro" id="IPR011701">
    <property type="entry name" value="MFS"/>
</dbReference>
<dbReference type="EMBL" id="JAELVF020000001">
    <property type="protein sequence ID" value="MBU7598888.1"/>
    <property type="molecule type" value="Genomic_DNA"/>
</dbReference>
<reference evidence="3" key="1">
    <citation type="submission" date="2021-06" db="EMBL/GenBank/DDBJ databases">
        <title>Sequencing of actinobacteria type strains.</title>
        <authorList>
            <person name="Nguyen G.-S."/>
            <person name="Wentzel A."/>
        </authorList>
    </citation>
    <scope>NUCLEOTIDE SEQUENCE</scope>
    <source>
        <strain evidence="3">P38-E01</strain>
    </source>
</reference>
<dbReference type="Pfam" id="PF07690">
    <property type="entry name" value="MFS_1"/>
    <property type="match status" value="1"/>
</dbReference>
<feature type="transmembrane region" description="Helical" evidence="2">
    <location>
        <begin position="149"/>
        <end position="173"/>
    </location>
</feature>
<proteinExistence type="predicted"/>
<feature type="transmembrane region" description="Helical" evidence="2">
    <location>
        <begin position="314"/>
        <end position="335"/>
    </location>
</feature>
<feature type="region of interest" description="Disordered" evidence="1">
    <location>
        <begin position="396"/>
        <end position="421"/>
    </location>
</feature>
<feature type="transmembrane region" description="Helical" evidence="2">
    <location>
        <begin position="347"/>
        <end position="370"/>
    </location>
</feature>
<comment type="caution">
    <text evidence="3">The sequence shown here is derived from an EMBL/GenBank/DDBJ whole genome shotgun (WGS) entry which is preliminary data.</text>
</comment>